<dbReference type="EMBL" id="CM042890">
    <property type="protein sequence ID" value="KAI4311051.1"/>
    <property type="molecule type" value="Genomic_DNA"/>
</dbReference>
<name>A0ACB9LI96_9MYRT</name>
<evidence type="ECO:0000313" key="1">
    <source>
        <dbReference type="EMBL" id="KAI4311051.1"/>
    </source>
</evidence>
<proteinExistence type="predicted"/>
<evidence type="ECO:0000313" key="2">
    <source>
        <dbReference type="Proteomes" id="UP001057402"/>
    </source>
</evidence>
<sequence length="1245" mass="133691">MAVETKGIDAAEKPKVVNSVPFYRLFSFTDPVDRVLMFLGSVAAVGHGLSMPLMTVILGEVVNTFGMTNNPGGVAHSVSRVALKFLYLAVGSGASACIQVACWMITGERQAARIRGLYLKTLLRQEIGFFDKETNTGQVIGGMSADTIVIQEAMGEKVGKFVQLVAMFLGGFTVALIKGWQLTLVLLSSFPAIVIAGAILGITIEKAASRAENAYAVASTIIQQTIGAIRTVGSFTGEKRAIAKYEESMLKASRAYVRGGLASGLGYGSMMCIVYCSFALALWFGGKMVLEKGYSGGDVVSVIFAIIMGSLSLGEASPCIAAFVSGQAAAFKLFEVIERKPRIDAYLKDGKTLDEIRGEIELKDIDFSYPARPHEKIFSGFSLCIPSGSTVALVGGSGSGKSTVISLIERFYDPDAGQVLIDGINLKEFQLKWIRQKISLVSQEPVLFATTIRENLLYGKDGATTDEIRAAAELANAAKFIDKLPEGLDTLVGEHGALLSGGQKQRIAIARAILKDPKILLLDEATSALDTESERKVQVALDSFLVDRTTVVVAHRLSTVKNADTIAVIDHGRIIEKGTHSELTQDPNGAYSQLIRLQATSDGSDEKEFSDSGEPRMLLDHRLSAVHSPFRPFPRSNISQKSANEGDDDISSLKSARESSNSSLWRVASLAGSEAPVLILGSVAAAGVGLILPILGYLLSSMIKTFYETPHDLRKHSRYLACLLVALGVLSLLLQPMRTYYFCVAAAKLVGRARKTCFEKVVHMEISWFDEVEHSSSAVCMMLSEDASAVQTAVADGLSLIIQNAASAIGGAVIALMLSWRIALIFLTLIPFLGASNYTEIKLMKGFTDHTKKLYAEASQVANEAVGSIRTVASFCAEAKVMELYTKKCEGPIKMGSRQGIITGIGLGLSMFLLYSVYGASFYSGALLVDHGKSTFPDVLHVFFVLTLSCMAIASTSSLIPDIAKARRAATSIFEMLDTKSKIDSSDESGGIIQNLKGDIVFRHVSFKYSLRPDVQIFGDLCLTVHSGKTVALVGESGCGKSTVISLLQRYYDPDTGRILIDGSDIQTLQLKWLRQQMGLVSQEPVLFNDTIYANIAYGKEGDVSEAEIISASESANAHNFISSLAQGYDTMVGDGGIQLSGGQKQRVAIARAIIKSPKILLLDEATSALDAESERAVQDALDKAMVDRTTVVVAHRLSTIKGVDLIAVLKNGGVAEMGSHESLLNRETSIYASLVRLQSGIESK</sequence>
<comment type="caution">
    <text evidence="1">The sequence shown here is derived from an EMBL/GenBank/DDBJ whole genome shotgun (WGS) entry which is preliminary data.</text>
</comment>
<gene>
    <name evidence="1" type="ORF">MLD38_035987</name>
</gene>
<keyword evidence="2" id="KW-1185">Reference proteome</keyword>
<accession>A0ACB9LI96</accession>
<organism evidence="1 2">
    <name type="scientific">Melastoma candidum</name>
    <dbReference type="NCBI Taxonomy" id="119954"/>
    <lineage>
        <taxon>Eukaryota</taxon>
        <taxon>Viridiplantae</taxon>
        <taxon>Streptophyta</taxon>
        <taxon>Embryophyta</taxon>
        <taxon>Tracheophyta</taxon>
        <taxon>Spermatophyta</taxon>
        <taxon>Magnoliopsida</taxon>
        <taxon>eudicotyledons</taxon>
        <taxon>Gunneridae</taxon>
        <taxon>Pentapetalae</taxon>
        <taxon>rosids</taxon>
        <taxon>malvids</taxon>
        <taxon>Myrtales</taxon>
        <taxon>Melastomataceae</taxon>
        <taxon>Melastomatoideae</taxon>
        <taxon>Melastomateae</taxon>
        <taxon>Melastoma</taxon>
    </lineage>
</organism>
<dbReference type="Proteomes" id="UP001057402">
    <property type="component" value="Chromosome 11"/>
</dbReference>
<protein>
    <submittedName>
        <fullName evidence="1">Uncharacterized protein</fullName>
    </submittedName>
</protein>
<reference evidence="2" key="1">
    <citation type="journal article" date="2023" name="Front. Plant Sci.">
        <title>Chromosomal-level genome assembly of Melastoma candidum provides insights into trichome evolution.</title>
        <authorList>
            <person name="Zhong Y."/>
            <person name="Wu W."/>
            <person name="Sun C."/>
            <person name="Zou P."/>
            <person name="Liu Y."/>
            <person name="Dai S."/>
            <person name="Zhou R."/>
        </authorList>
    </citation>
    <scope>NUCLEOTIDE SEQUENCE [LARGE SCALE GENOMIC DNA]</scope>
</reference>